<dbReference type="RefSeq" id="WP_266000904.1">
    <property type="nucleotide sequence ID" value="NZ_JAPJDN010000055.1"/>
</dbReference>
<proteinExistence type="predicted"/>
<comment type="caution">
    <text evidence="2">The sequence shown here is derived from an EMBL/GenBank/DDBJ whole genome shotgun (WGS) entry which is preliminary data.</text>
</comment>
<organism evidence="2 3">
    <name type="scientific">Mycobacterium pinniadriaticum</name>
    <dbReference type="NCBI Taxonomy" id="2994102"/>
    <lineage>
        <taxon>Bacteria</taxon>
        <taxon>Bacillati</taxon>
        <taxon>Actinomycetota</taxon>
        <taxon>Actinomycetes</taxon>
        <taxon>Mycobacteriales</taxon>
        <taxon>Mycobacteriaceae</taxon>
        <taxon>Mycobacterium</taxon>
    </lineage>
</organism>
<keyword evidence="3" id="KW-1185">Reference proteome</keyword>
<feature type="signal peptide" evidence="1">
    <location>
        <begin position="1"/>
        <end position="30"/>
    </location>
</feature>
<evidence type="ECO:0000256" key="1">
    <source>
        <dbReference type="SAM" id="SignalP"/>
    </source>
</evidence>
<evidence type="ECO:0000313" key="2">
    <source>
        <dbReference type="EMBL" id="MCX2941030.1"/>
    </source>
</evidence>
<feature type="chain" id="PRO_5046742726" evidence="1">
    <location>
        <begin position="31"/>
        <end position="139"/>
    </location>
</feature>
<reference evidence="2 3" key="1">
    <citation type="submission" date="2022-11" db="EMBL/GenBank/DDBJ databases">
        <title>Mycobacterium sp. nov.</title>
        <authorList>
            <person name="Papic B."/>
            <person name="Spicic S."/>
            <person name="Duvnjak S."/>
        </authorList>
    </citation>
    <scope>NUCLEOTIDE SEQUENCE [LARGE SCALE GENOMIC DNA]</scope>
    <source>
        <strain evidence="2 3">CVI_P4</strain>
    </source>
</reference>
<sequence>MTTAVATKFQVGTAALALAAAASLPAIAQAAPSLGGAATASVDSVVIPSASATTSCTPGALGCYLVEGAVAGTQALVRGVVIYVGTVAYVLVDGTGEILKFVGGILPGPVGDFFDNVGDGVLAFGNTIAETFHVGPYLV</sequence>
<name>A0ABT3SND3_9MYCO</name>
<protein>
    <submittedName>
        <fullName evidence="2">Uncharacterized protein</fullName>
    </submittedName>
</protein>
<keyword evidence="1" id="KW-0732">Signal</keyword>
<gene>
    <name evidence="2" type="ORF">ORI27_30510</name>
</gene>
<dbReference type="Proteomes" id="UP001300745">
    <property type="component" value="Unassembled WGS sequence"/>
</dbReference>
<dbReference type="EMBL" id="JAPJDO010000055">
    <property type="protein sequence ID" value="MCX2941030.1"/>
    <property type="molecule type" value="Genomic_DNA"/>
</dbReference>
<accession>A0ABT3SND3</accession>
<evidence type="ECO:0000313" key="3">
    <source>
        <dbReference type="Proteomes" id="UP001300745"/>
    </source>
</evidence>